<feature type="domain" description="DUF4097" evidence="1">
    <location>
        <begin position="54"/>
        <end position="222"/>
    </location>
</feature>
<dbReference type="OrthoDB" id="2317492at2"/>
<sequence>MKKTFKFGLFVAIFGFILLVLGLANHGLKGIIWHDNHFVTVEETAATYQPQHVTKLVLKTSDPVTIKTGNRFRVKTTSVVGEKVQVIKEGHQLTIKDGQNQGNQESALDGSPVNLDRVEITVPTTQKLTAVEGDSQLSDVTMTGISAANIRLQNRGNTTLTNVQAKTIQVRNGRDLYLTNVTAPAMTLSSVYGNVHLNRNQTTALTAEAKRGDVNVITNQRTGIQAVGKEVTVFGHHTNRVNNSADQQYRLTAKRGHVLVVTHAQQ</sequence>
<proteinExistence type="predicted"/>
<gene>
    <name evidence="2" type="ORF">DCM90_06430</name>
</gene>
<dbReference type="Proteomes" id="UP000245080">
    <property type="component" value="Unassembled WGS sequence"/>
</dbReference>
<reference evidence="2 3" key="1">
    <citation type="journal article" date="2018" name="Int. J. Syst. Evol. Microbiol.">
        <title>Lactobacillus bambusae sp. nov., isolated from a traditional fermented Ma-bamboo shoots of Taiwan.</title>
        <authorList>
            <person name="Wang L.-T."/>
        </authorList>
    </citation>
    <scope>NUCLEOTIDE SEQUENCE [LARGE SCALE GENOMIC DNA]</scope>
    <source>
        <strain evidence="2 3">BS-W1</strain>
    </source>
</reference>
<dbReference type="AlphaFoldDB" id="A0A2V1N009"/>
<dbReference type="EMBL" id="QCXQ01000002">
    <property type="protein sequence ID" value="PWG00554.1"/>
    <property type="molecule type" value="Genomic_DNA"/>
</dbReference>
<dbReference type="InterPro" id="IPR025164">
    <property type="entry name" value="Toastrack_DUF4097"/>
</dbReference>
<protein>
    <recommendedName>
        <fullName evidence="1">DUF4097 domain-containing protein</fullName>
    </recommendedName>
</protein>
<name>A0A2V1N009_9LACO</name>
<evidence type="ECO:0000313" key="3">
    <source>
        <dbReference type="Proteomes" id="UP000245080"/>
    </source>
</evidence>
<accession>A0A2V1N009</accession>
<dbReference type="RefSeq" id="WP_109250499.1">
    <property type="nucleotide sequence ID" value="NZ_QCXQ01000002.1"/>
</dbReference>
<keyword evidence="3" id="KW-1185">Reference proteome</keyword>
<evidence type="ECO:0000313" key="2">
    <source>
        <dbReference type="EMBL" id="PWG00554.1"/>
    </source>
</evidence>
<dbReference type="Pfam" id="PF13349">
    <property type="entry name" value="DUF4097"/>
    <property type="match status" value="1"/>
</dbReference>
<comment type="caution">
    <text evidence="2">The sequence shown here is derived from an EMBL/GenBank/DDBJ whole genome shotgun (WGS) entry which is preliminary data.</text>
</comment>
<organism evidence="2 3">
    <name type="scientific">Levilactobacillus bambusae</name>
    <dbReference type="NCBI Taxonomy" id="2024736"/>
    <lineage>
        <taxon>Bacteria</taxon>
        <taxon>Bacillati</taxon>
        <taxon>Bacillota</taxon>
        <taxon>Bacilli</taxon>
        <taxon>Lactobacillales</taxon>
        <taxon>Lactobacillaceae</taxon>
        <taxon>Levilactobacillus</taxon>
    </lineage>
</organism>
<evidence type="ECO:0000259" key="1">
    <source>
        <dbReference type="Pfam" id="PF13349"/>
    </source>
</evidence>